<evidence type="ECO:0000313" key="3">
    <source>
        <dbReference type="Proteomes" id="UP000176648"/>
    </source>
</evidence>
<comment type="caution">
    <text evidence="2">The sequence shown here is derived from an EMBL/GenBank/DDBJ whole genome shotgun (WGS) entry which is preliminary data.</text>
</comment>
<dbReference type="EMBL" id="MHKU01000025">
    <property type="protein sequence ID" value="OGY96680.1"/>
    <property type="molecule type" value="Genomic_DNA"/>
</dbReference>
<proteinExistence type="predicted"/>
<accession>A0A1G2C7P3</accession>
<name>A0A1G2C7P3_9BACT</name>
<gene>
    <name evidence="2" type="ORF">A2122_00865</name>
</gene>
<reference evidence="2 3" key="1">
    <citation type="journal article" date="2016" name="Nat. Commun.">
        <title>Thousands of microbial genomes shed light on interconnected biogeochemical processes in an aquifer system.</title>
        <authorList>
            <person name="Anantharaman K."/>
            <person name="Brown C.T."/>
            <person name="Hug L.A."/>
            <person name="Sharon I."/>
            <person name="Castelle C.J."/>
            <person name="Probst A.J."/>
            <person name="Thomas B.C."/>
            <person name="Singh A."/>
            <person name="Wilkins M.J."/>
            <person name="Karaoz U."/>
            <person name="Brodie E.L."/>
            <person name="Williams K.H."/>
            <person name="Hubbard S.S."/>
            <person name="Banfield J.F."/>
        </authorList>
    </citation>
    <scope>NUCLEOTIDE SEQUENCE [LARGE SCALE GENOMIC DNA]</scope>
</reference>
<dbReference type="GO" id="GO:0003677">
    <property type="term" value="F:DNA binding"/>
    <property type="evidence" value="ECO:0007669"/>
    <property type="project" value="InterPro"/>
</dbReference>
<dbReference type="AlphaFoldDB" id="A0A1G2C7P3"/>
<dbReference type="STRING" id="1798644.A2122_00865"/>
<dbReference type="InterPro" id="IPR004860">
    <property type="entry name" value="LAGLIDADG_dom"/>
</dbReference>
<dbReference type="PROSITE" id="PS50819">
    <property type="entry name" value="INTEIN_ENDONUCLEASE"/>
    <property type="match status" value="1"/>
</dbReference>
<dbReference type="SUPFAM" id="SSF47413">
    <property type="entry name" value="lambda repressor-like DNA-binding domains"/>
    <property type="match status" value="1"/>
</dbReference>
<dbReference type="Proteomes" id="UP000176648">
    <property type="component" value="Unassembled WGS sequence"/>
</dbReference>
<dbReference type="InterPro" id="IPR027434">
    <property type="entry name" value="Homing_endonucl"/>
</dbReference>
<dbReference type="InterPro" id="IPR010982">
    <property type="entry name" value="Lambda_DNA-bd_dom_sf"/>
</dbReference>
<dbReference type="GO" id="GO:0004519">
    <property type="term" value="F:endonuclease activity"/>
    <property type="evidence" value="ECO:0007669"/>
    <property type="project" value="InterPro"/>
</dbReference>
<dbReference type="InterPro" id="IPR004042">
    <property type="entry name" value="Intein_endonuc_central"/>
</dbReference>
<dbReference type="Gene3D" id="1.10.260.40">
    <property type="entry name" value="lambda repressor-like DNA-binding domains"/>
    <property type="match status" value="1"/>
</dbReference>
<evidence type="ECO:0000313" key="2">
    <source>
        <dbReference type="EMBL" id="OGY96680.1"/>
    </source>
</evidence>
<protein>
    <recommendedName>
        <fullName evidence="1">DOD-type homing endonuclease domain-containing protein</fullName>
    </recommendedName>
</protein>
<dbReference type="Pfam" id="PF14528">
    <property type="entry name" value="LAGLIDADG_3"/>
    <property type="match status" value="1"/>
</dbReference>
<evidence type="ECO:0000259" key="1">
    <source>
        <dbReference type="PROSITE" id="PS50819"/>
    </source>
</evidence>
<feature type="domain" description="DOD-type homing endonuclease" evidence="1">
    <location>
        <begin position="147"/>
        <end position="295"/>
    </location>
</feature>
<dbReference type="SUPFAM" id="SSF55608">
    <property type="entry name" value="Homing endonucleases"/>
    <property type="match status" value="1"/>
</dbReference>
<sequence>MAELLSGNRLDFSKNVQKEFLEVCRLKLGLSNTEFASLLGISVRTLTDWKRKKFLLPEKAAKFLYSEAGIKIPRAKRLVGQFWYTKKGAKKGALNMLKKYGRVGGDPEARKVAWLEWWEKVGKFQKRKIFDRKPISKPRKNIGLSEFVGITLGDGGITKNQVTISLNRETDREYIAYVVDLIEKLFKIEPSVREDPKSLANNIVVSRIELVDFCKSIGLKVGNKVEQQVDIPEWVKKNGRFLKICVRGLVDTDGSVFEHKYRVSEKVYRYKKIDFASSSRPLLNSAYRALKDLGLKPRITKDGKKLRLESIEDVGKYFSIIGSSNPKHLNRYNS</sequence>
<dbReference type="Gene3D" id="3.10.28.10">
    <property type="entry name" value="Homing endonucleases"/>
    <property type="match status" value="1"/>
</dbReference>
<organism evidence="2 3">
    <name type="scientific">Candidatus Liptonbacteria bacterium GWB1_49_6</name>
    <dbReference type="NCBI Taxonomy" id="1798644"/>
    <lineage>
        <taxon>Bacteria</taxon>
        <taxon>Candidatus Liptoniibacteriota</taxon>
    </lineage>
</organism>